<protein>
    <submittedName>
        <fullName evidence="1">Uncharacterized protein</fullName>
    </submittedName>
</protein>
<dbReference type="AlphaFoldDB" id="A0A7J8AFG1"/>
<dbReference type="EMBL" id="JACAGC010000002">
    <property type="protein sequence ID" value="KAF6384939.1"/>
    <property type="molecule type" value="Genomic_DNA"/>
</dbReference>
<evidence type="ECO:0000313" key="1">
    <source>
        <dbReference type="EMBL" id="KAF6384939.1"/>
    </source>
</evidence>
<proteinExistence type="predicted"/>
<name>A0A7J8AFG1_RHIFE</name>
<sequence>MTCWASYPCSQISSWQDVWHGGKSWLVETNRIYFFASEENGCEFSRRTLSTHSAAPACPLRGLGRVTSTPRSWQSCALQTHRHANKCCRVWTFGRAGNRDLKLLSVALHHQPEQGTRVNIFSFGSNSVPT</sequence>
<reference evidence="1 2" key="1">
    <citation type="journal article" date="2020" name="Nature">
        <title>Six reference-quality genomes reveal evolution of bat adaptations.</title>
        <authorList>
            <person name="Jebb D."/>
            <person name="Huang Z."/>
            <person name="Pippel M."/>
            <person name="Hughes G.M."/>
            <person name="Lavrichenko K."/>
            <person name="Devanna P."/>
            <person name="Winkler S."/>
            <person name="Jermiin L.S."/>
            <person name="Skirmuntt E.C."/>
            <person name="Katzourakis A."/>
            <person name="Burkitt-Gray L."/>
            <person name="Ray D.A."/>
            <person name="Sullivan K.A.M."/>
            <person name="Roscito J.G."/>
            <person name="Kirilenko B.M."/>
            <person name="Davalos L.M."/>
            <person name="Corthals A.P."/>
            <person name="Power M.L."/>
            <person name="Jones G."/>
            <person name="Ransome R.D."/>
            <person name="Dechmann D.K.N."/>
            <person name="Locatelli A.G."/>
            <person name="Puechmaille S.J."/>
            <person name="Fedrigo O."/>
            <person name="Jarvis E.D."/>
            <person name="Hiller M."/>
            <person name="Vernes S.C."/>
            <person name="Myers E.W."/>
            <person name="Teeling E.C."/>
        </authorList>
    </citation>
    <scope>NUCLEOTIDE SEQUENCE [LARGE SCALE GENOMIC DNA]</scope>
    <source>
        <strain evidence="1">MRhiFer1</strain>
        <tissue evidence="1">Lung</tissue>
    </source>
</reference>
<gene>
    <name evidence="1" type="ORF">mRhiFer1_008800</name>
</gene>
<organism evidence="1 2">
    <name type="scientific">Rhinolophus ferrumequinum</name>
    <name type="common">Greater horseshoe bat</name>
    <dbReference type="NCBI Taxonomy" id="59479"/>
    <lineage>
        <taxon>Eukaryota</taxon>
        <taxon>Metazoa</taxon>
        <taxon>Chordata</taxon>
        <taxon>Craniata</taxon>
        <taxon>Vertebrata</taxon>
        <taxon>Euteleostomi</taxon>
        <taxon>Mammalia</taxon>
        <taxon>Eutheria</taxon>
        <taxon>Laurasiatheria</taxon>
        <taxon>Chiroptera</taxon>
        <taxon>Yinpterochiroptera</taxon>
        <taxon>Rhinolophoidea</taxon>
        <taxon>Rhinolophidae</taxon>
        <taxon>Rhinolophinae</taxon>
        <taxon>Rhinolophus</taxon>
    </lineage>
</organism>
<comment type="caution">
    <text evidence="1">The sequence shown here is derived from an EMBL/GenBank/DDBJ whole genome shotgun (WGS) entry which is preliminary data.</text>
</comment>
<accession>A0A7J8AFG1</accession>
<evidence type="ECO:0000313" key="2">
    <source>
        <dbReference type="Proteomes" id="UP000585614"/>
    </source>
</evidence>
<dbReference type="Proteomes" id="UP000585614">
    <property type="component" value="Unassembled WGS sequence"/>
</dbReference>